<dbReference type="GO" id="GO:0005524">
    <property type="term" value="F:ATP binding"/>
    <property type="evidence" value="ECO:0007669"/>
    <property type="project" value="UniProtKB-KW"/>
</dbReference>
<protein>
    <submittedName>
        <fullName evidence="9">Glutamine synthetase</fullName>
    </submittedName>
</protein>
<proteinExistence type="inferred from homology"/>
<dbReference type="InterPro" id="IPR008146">
    <property type="entry name" value="Gln_synth_cat_dom"/>
</dbReference>
<dbReference type="SMART" id="SM01230">
    <property type="entry name" value="Gln-synt_C"/>
    <property type="match status" value="1"/>
</dbReference>
<comment type="similarity">
    <text evidence="1 5 6">Belongs to the glutamine synthetase family.</text>
</comment>
<feature type="domain" description="GS catalytic" evidence="8">
    <location>
        <begin position="108"/>
        <end position="437"/>
    </location>
</feature>
<organism evidence="9 10">
    <name type="scientific">Butyribacter intestini</name>
    <dbReference type="NCBI Taxonomy" id="1703332"/>
    <lineage>
        <taxon>Bacteria</taxon>
        <taxon>Bacillati</taxon>
        <taxon>Bacillota</taxon>
        <taxon>Clostridia</taxon>
        <taxon>Lachnospirales</taxon>
        <taxon>Lachnospiraceae</taxon>
        <taxon>Butyribacter</taxon>
    </lineage>
</organism>
<evidence type="ECO:0000256" key="4">
    <source>
        <dbReference type="ARBA" id="ARBA00022840"/>
    </source>
</evidence>
<dbReference type="InterPro" id="IPR008147">
    <property type="entry name" value="Gln_synt_N"/>
</dbReference>
<accession>A0AAW3JX16</accession>
<keyword evidence="4" id="KW-0067">ATP-binding</keyword>
<dbReference type="PROSITE" id="PS51987">
    <property type="entry name" value="GS_CATALYTIC"/>
    <property type="match status" value="1"/>
</dbReference>
<dbReference type="RefSeq" id="WP_055942644.1">
    <property type="nucleotide sequence ID" value="NZ_DBGDCA010000185.1"/>
</dbReference>
<dbReference type="SUPFAM" id="SSF55931">
    <property type="entry name" value="Glutamine synthetase/guanido kinase"/>
    <property type="match status" value="1"/>
</dbReference>
<evidence type="ECO:0000256" key="1">
    <source>
        <dbReference type="ARBA" id="ARBA00009897"/>
    </source>
</evidence>
<dbReference type="Proteomes" id="UP000050833">
    <property type="component" value="Unassembled WGS sequence"/>
</dbReference>
<dbReference type="GO" id="GO:0004356">
    <property type="term" value="F:glutamine synthetase activity"/>
    <property type="evidence" value="ECO:0007669"/>
    <property type="project" value="InterPro"/>
</dbReference>
<gene>
    <name evidence="9" type="ORF">APZ18_06205</name>
</gene>
<dbReference type="Pfam" id="PF03951">
    <property type="entry name" value="Gln-synt_N"/>
    <property type="match status" value="1"/>
</dbReference>
<sequence length="437" mass="48898">MAKYTRQDILELIDEEDIEFIRLQFTDISGNLKNMATTIDQLDKILDGHYKFDCAAIDGFRGTGYEELFLVPDLDTFVIFPWRPQHGKVARFLCDVVKPDGTPFDGDSRYILKKVISEAKELGYEFKVAIKNEFFLFDLGENGEPTNHSSEQGGYFDVGPADGGENARRDMVLYLADMGISVETSYHSDESAQHVLDLSYADALDMADNIMTSRLVIRTVAKRHGVNATFMPKPKKDTKGSGAHYTFTLFKDGKNVFNDENDDLGVSKEGYQFMAGILSHIANMSLINNPIVNSYKRLIPGYLAPVTVGWSSTNSSPLIRLTSIGSDGARIVLRSPDGAANPYLVIAACLAAGLSGIKEELEPPVCMDDLSEKEAQKCEVLPRTLYEAVKLFEEDDFLQEIVGSHISEHIIKSKDKEWNEYCTQVTQWETKRYLTSL</sequence>
<feature type="domain" description="GS beta-grasp" evidence="7">
    <location>
        <begin position="16"/>
        <end position="101"/>
    </location>
</feature>
<dbReference type="PANTHER" id="PTHR43785">
    <property type="entry name" value="GAMMA-GLUTAMYLPUTRESCINE SYNTHETASE"/>
    <property type="match status" value="1"/>
</dbReference>
<keyword evidence="10" id="KW-1185">Reference proteome</keyword>
<evidence type="ECO:0000256" key="6">
    <source>
        <dbReference type="RuleBase" id="RU000384"/>
    </source>
</evidence>
<evidence type="ECO:0000256" key="3">
    <source>
        <dbReference type="ARBA" id="ARBA00022741"/>
    </source>
</evidence>
<evidence type="ECO:0000256" key="5">
    <source>
        <dbReference type="PROSITE-ProRule" id="PRU01330"/>
    </source>
</evidence>
<dbReference type="SUPFAM" id="SSF54368">
    <property type="entry name" value="Glutamine synthetase, N-terminal domain"/>
    <property type="match status" value="1"/>
</dbReference>
<evidence type="ECO:0000313" key="10">
    <source>
        <dbReference type="Proteomes" id="UP000050833"/>
    </source>
</evidence>
<evidence type="ECO:0000313" key="9">
    <source>
        <dbReference type="EMBL" id="KQC86754.1"/>
    </source>
</evidence>
<dbReference type="Gene3D" id="3.30.590.10">
    <property type="entry name" value="Glutamine synthetase/guanido kinase, catalytic domain"/>
    <property type="match status" value="1"/>
</dbReference>
<dbReference type="GO" id="GO:0006542">
    <property type="term" value="P:glutamine biosynthetic process"/>
    <property type="evidence" value="ECO:0007669"/>
    <property type="project" value="InterPro"/>
</dbReference>
<keyword evidence="3" id="KW-0547">Nucleotide-binding</keyword>
<dbReference type="Pfam" id="PF00120">
    <property type="entry name" value="Gln-synt_C"/>
    <property type="match status" value="1"/>
</dbReference>
<dbReference type="Gene3D" id="3.10.20.70">
    <property type="entry name" value="Glutamine synthetase, N-terminal domain"/>
    <property type="match status" value="1"/>
</dbReference>
<reference evidence="9 10" key="1">
    <citation type="submission" date="2015-10" db="EMBL/GenBank/DDBJ databases">
        <title>Butyribacter intestini gen. nov., sp. nov., a butyric acid-producing bacterium of the family Lachnospiraceae isolated from the human faeces.</title>
        <authorList>
            <person name="Zou Y."/>
            <person name="Xue W."/>
            <person name="Luo G."/>
            <person name="Lv M."/>
        </authorList>
    </citation>
    <scope>NUCLEOTIDE SEQUENCE [LARGE SCALE GENOMIC DNA]</scope>
    <source>
        <strain evidence="9 10">TF01-11</strain>
    </source>
</reference>
<dbReference type="AlphaFoldDB" id="A0AAW3JX16"/>
<keyword evidence="2" id="KW-0436">Ligase</keyword>
<dbReference type="PANTHER" id="PTHR43785:SF12">
    <property type="entry name" value="TYPE-1 GLUTAMINE SYNTHETASE 2"/>
    <property type="match status" value="1"/>
</dbReference>
<evidence type="ECO:0000259" key="8">
    <source>
        <dbReference type="PROSITE" id="PS51987"/>
    </source>
</evidence>
<name>A0AAW3JX16_9FIRM</name>
<dbReference type="PROSITE" id="PS51986">
    <property type="entry name" value="GS_BETA_GRASP"/>
    <property type="match status" value="1"/>
</dbReference>
<comment type="caution">
    <text evidence="9">The sequence shown here is derived from an EMBL/GenBank/DDBJ whole genome shotgun (WGS) entry which is preliminary data.</text>
</comment>
<dbReference type="EMBL" id="LLKB01000001">
    <property type="protein sequence ID" value="KQC86754.1"/>
    <property type="molecule type" value="Genomic_DNA"/>
</dbReference>
<dbReference type="InterPro" id="IPR036651">
    <property type="entry name" value="Gln_synt_N_sf"/>
</dbReference>
<evidence type="ECO:0000256" key="2">
    <source>
        <dbReference type="ARBA" id="ARBA00022598"/>
    </source>
</evidence>
<evidence type="ECO:0000259" key="7">
    <source>
        <dbReference type="PROSITE" id="PS51986"/>
    </source>
</evidence>
<dbReference type="InterPro" id="IPR014746">
    <property type="entry name" value="Gln_synth/guanido_kin_cat_dom"/>
</dbReference>